<dbReference type="Pfam" id="PF01103">
    <property type="entry name" value="Omp85"/>
    <property type="match status" value="1"/>
</dbReference>
<comment type="subcellular location">
    <subcellularLocation>
        <location evidence="1">Membrane</location>
    </subcellularLocation>
</comment>
<evidence type="ECO:0000256" key="3">
    <source>
        <dbReference type="SAM" id="SignalP"/>
    </source>
</evidence>
<name>A0A1N7K312_9BACT</name>
<evidence type="ECO:0000256" key="1">
    <source>
        <dbReference type="ARBA" id="ARBA00004370"/>
    </source>
</evidence>
<dbReference type="RefSeq" id="WP_076498042.1">
    <property type="nucleotide sequence ID" value="NZ_FTOP01000001.1"/>
</dbReference>
<keyword evidence="6" id="KW-1185">Reference proteome</keyword>
<dbReference type="Proteomes" id="UP000186026">
    <property type="component" value="Unassembled WGS sequence"/>
</dbReference>
<evidence type="ECO:0000313" key="5">
    <source>
        <dbReference type="EMBL" id="SIS55961.1"/>
    </source>
</evidence>
<dbReference type="GO" id="GO:0019867">
    <property type="term" value="C:outer membrane"/>
    <property type="evidence" value="ECO:0007669"/>
    <property type="project" value="InterPro"/>
</dbReference>
<accession>A0A1N7K312</accession>
<keyword evidence="3" id="KW-0732">Signal</keyword>
<reference evidence="6" key="1">
    <citation type="submission" date="2017-01" db="EMBL/GenBank/DDBJ databases">
        <authorList>
            <person name="Varghese N."/>
            <person name="Submissions S."/>
        </authorList>
    </citation>
    <scope>NUCLEOTIDE SEQUENCE [LARGE SCALE GENOMIC DNA]</scope>
    <source>
        <strain evidence="6">DSM 46698</strain>
    </source>
</reference>
<feature type="chain" id="PRO_5012049041" evidence="3">
    <location>
        <begin position="19"/>
        <end position="380"/>
    </location>
</feature>
<feature type="domain" description="Bacterial surface antigen (D15)" evidence="4">
    <location>
        <begin position="135"/>
        <end position="376"/>
    </location>
</feature>
<dbReference type="AlphaFoldDB" id="A0A1N7K312"/>
<evidence type="ECO:0000256" key="2">
    <source>
        <dbReference type="ARBA" id="ARBA00023136"/>
    </source>
</evidence>
<dbReference type="EMBL" id="FTOP01000001">
    <property type="protein sequence ID" value="SIS55961.1"/>
    <property type="molecule type" value="Genomic_DNA"/>
</dbReference>
<dbReference type="Gene3D" id="2.40.160.50">
    <property type="entry name" value="membrane protein fhac: a member of the omp85/tpsb transporter family"/>
    <property type="match status" value="1"/>
</dbReference>
<feature type="signal peptide" evidence="3">
    <location>
        <begin position="1"/>
        <end position="18"/>
    </location>
</feature>
<gene>
    <name evidence="5" type="ORF">SAMN05421761_101405</name>
</gene>
<dbReference type="InterPro" id="IPR000184">
    <property type="entry name" value="Bac_surfAg_D15"/>
</dbReference>
<evidence type="ECO:0000313" key="6">
    <source>
        <dbReference type="Proteomes" id="UP000186026"/>
    </source>
</evidence>
<dbReference type="OrthoDB" id="9771071at2"/>
<organism evidence="5 6">
    <name type="scientific">Belliella pelovolcani</name>
    <dbReference type="NCBI Taxonomy" id="529505"/>
    <lineage>
        <taxon>Bacteria</taxon>
        <taxon>Pseudomonadati</taxon>
        <taxon>Bacteroidota</taxon>
        <taxon>Cytophagia</taxon>
        <taxon>Cytophagales</taxon>
        <taxon>Cyclobacteriaceae</taxon>
        <taxon>Belliella</taxon>
    </lineage>
</organism>
<protein>
    <submittedName>
        <fullName evidence="5">Surface antigen</fullName>
    </submittedName>
</protein>
<evidence type="ECO:0000259" key="4">
    <source>
        <dbReference type="Pfam" id="PF01103"/>
    </source>
</evidence>
<keyword evidence="2" id="KW-0472">Membrane</keyword>
<sequence length="380" mass="43864">MKYISAVFLWLFCFSLFAQELDSIDTGNHKSRIIEKLFDFADNTVDLISGEKWSFIPAVVYSPETSLGLGARAIRIFRHKGDLDPLLRPSSLPITFLYTLNNQAIFTTELELWSNQNKEYLNARLELTDYPFKFYGIGNDLDVANEEFYATRYIYFHINYERQLVKGLYLGPRYEFRSDDIYKKEEGGILDNNLVAGANGQRLSGLGLVLNYDTRDNIFQPKKGWNNSFSWMSFQSAIGSNFTFDQYAIDIRRYISTYNNQVLAIQSYLSFTTGNPPFQHISLIGGSDLMRGYFEGRYRDNHAIVQQLEYRLPVYRNFGLVFFGSAGQVADRVSDFGWDRTRFGGGIGFRYRLNPDGLNIRIDIAYGDQRAFYFGLNEVL</sequence>
<proteinExistence type="predicted"/>
<dbReference type="STRING" id="529505.SAMN05421761_101405"/>